<organism evidence="2 3">
    <name type="scientific">Persicirhabdus sediminis</name>
    <dbReference type="NCBI Taxonomy" id="454144"/>
    <lineage>
        <taxon>Bacteria</taxon>
        <taxon>Pseudomonadati</taxon>
        <taxon>Verrucomicrobiota</taxon>
        <taxon>Verrucomicrobiia</taxon>
        <taxon>Verrucomicrobiales</taxon>
        <taxon>Verrucomicrobiaceae</taxon>
        <taxon>Persicirhabdus</taxon>
    </lineage>
</organism>
<dbReference type="AlphaFoldDB" id="A0A8J7MF41"/>
<evidence type="ECO:0000313" key="2">
    <source>
        <dbReference type="EMBL" id="MBK1791572.1"/>
    </source>
</evidence>
<protein>
    <submittedName>
        <fullName evidence="2">Uncharacterized protein</fullName>
    </submittedName>
</protein>
<reference evidence="2" key="1">
    <citation type="submission" date="2021-01" db="EMBL/GenBank/DDBJ databases">
        <title>Modified the classification status of verrucomicrobia.</title>
        <authorList>
            <person name="Feng X."/>
        </authorList>
    </citation>
    <scope>NUCLEOTIDE SEQUENCE</scope>
    <source>
        <strain evidence="2">_KCTC 22039</strain>
    </source>
</reference>
<keyword evidence="3" id="KW-1185">Reference proteome</keyword>
<accession>A0A8J7MF41</accession>
<comment type="caution">
    <text evidence="2">The sequence shown here is derived from an EMBL/GenBank/DDBJ whole genome shotgun (WGS) entry which is preliminary data.</text>
</comment>
<dbReference type="Proteomes" id="UP000624703">
    <property type="component" value="Unassembled WGS sequence"/>
</dbReference>
<name>A0A8J7MF41_9BACT</name>
<feature type="compositionally biased region" description="Basic and acidic residues" evidence="1">
    <location>
        <begin position="36"/>
        <end position="50"/>
    </location>
</feature>
<evidence type="ECO:0000256" key="1">
    <source>
        <dbReference type="SAM" id="MobiDB-lite"/>
    </source>
</evidence>
<gene>
    <name evidence="2" type="ORF">JIN82_10455</name>
</gene>
<dbReference type="RefSeq" id="WP_200311572.1">
    <property type="nucleotide sequence ID" value="NZ_JAENIM010000039.1"/>
</dbReference>
<evidence type="ECO:0000313" key="3">
    <source>
        <dbReference type="Proteomes" id="UP000624703"/>
    </source>
</evidence>
<dbReference type="EMBL" id="JAENIM010000039">
    <property type="protein sequence ID" value="MBK1791572.1"/>
    <property type="molecule type" value="Genomic_DNA"/>
</dbReference>
<feature type="region of interest" description="Disordered" evidence="1">
    <location>
        <begin position="36"/>
        <end position="58"/>
    </location>
</feature>
<sequence length="166" mass="18605">MKIYPIILGGLVMLYHQLEAVPQKLTAAERSEMVADQRKFFSPEEGKPSENKSSTRHKRDLLAQSTILASKGTWTIVPKGAVVHVPEYLRKHVVVAPAGKLVSWAEFLKNNRRVVKSMEVQSDVANGLQPIDELVKEQMMLQRVIVVAVKNRNPIAVRRSLAVTDL</sequence>
<proteinExistence type="predicted"/>